<evidence type="ECO:0000313" key="2">
    <source>
        <dbReference type="EMBL" id="BAM31639.1"/>
    </source>
</evidence>
<dbReference type="RefSeq" id="WP_002957132.1">
    <property type="nucleotide sequence ID" value="NC_020555.1"/>
</dbReference>
<evidence type="ECO:0000313" key="3">
    <source>
        <dbReference type="EMBL" id="EFR47247.1"/>
    </source>
</evidence>
<dbReference type="SUPFAM" id="SSF53271">
    <property type="entry name" value="PRTase-like"/>
    <property type="match status" value="1"/>
</dbReference>
<organism evidence="2 5">
    <name type="scientific">Helicobacter cinaedi CCUG 18818 = ATCC BAA-847</name>
    <dbReference type="NCBI Taxonomy" id="537971"/>
    <lineage>
        <taxon>Bacteria</taxon>
        <taxon>Pseudomonadati</taxon>
        <taxon>Campylobacterota</taxon>
        <taxon>Epsilonproteobacteria</taxon>
        <taxon>Campylobacterales</taxon>
        <taxon>Helicobacteraceae</taxon>
        <taxon>Helicobacter</taxon>
    </lineage>
</organism>
<proteinExistence type="predicted"/>
<protein>
    <recommendedName>
        <fullName evidence="1">Phosphoribosyltransferase domain-containing protein</fullName>
    </recommendedName>
</protein>
<evidence type="ECO:0000313" key="5">
    <source>
        <dbReference type="Proteomes" id="UP000006036"/>
    </source>
</evidence>
<feature type="domain" description="Phosphoribosyltransferase" evidence="1">
    <location>
        <begin position="12"/>
        <end position="188"/>
    </location>
</feature>
<keyword evidence="4" id="KW-1185">Reference proteome</keyword>
<reference evidence="3" key="1">
    <citation type="submission" date="2008-08" db="EMBL/GenBank/DDBJ databases">
        <title>Annotation of Helicobacter cinaedi strain CCUG 18818.</title>
        <authorList>
            <consortium name="The Broad Institute Genome Sequencing Platform"/>
            <person name="Fox J.G."/>
            <person name="Shen Z."/>
            <person name="Charoenlap N."/>
            <person name="Schauer D.B."/>
            <person name="Ward D."/>
            <person name="Mehta T."/>
            <person name="Young S."/>
            <person name="Jaffe D."/>
            <person name="Gnerre S."/>
            <person name="Berlin A."/>
            <person name="Heiman D."/>
            <person name="Hepburn T."/>
            <person name="Shea T."/>
            <person name="Sykes S."/>
            <person name="Alvarado L."/>
            <person name="Kodira C."/>
            <person name="Borodovsky M."/>
            <person name="Lander E."/>
            <person name="Galagan J."/>
            <person name="Nusbaum C."/>
            <person name="Birren B."/>
        </authorList>
    </citation>
    <scope>NUCLEOTIDE SEQUENCE</scope>
    <source>
        <strain evidence="3">CCUG 18818</strain>
    </source>
</reference>
<dbReference type="EMBL" id="AP012492">
    <property type="protein sequence ID" value="BAM31639.1"/>
    <property type="molecule type" value="Genomic_DNA"/>
</dbReference>
<gene>
    <name evidence="2" type="ORF">HCBAA847_0392</name>
    <name evidence="3" type="ORF">HCCG_01795</name>
</gene>
<dbReference type="EMBL" id="DS990393">
    <property type="protein sequence ID" value="EFR47247.1"/>
    <property type="molecule type" value="Genomic_DNA"/>
</dbReference>
<sequence length="191" mass="21718">MNFYELQYKYPLQNLINQTRACDTTASMLTGIHYQFGILLGREILGMQPSIYKTKQLSHNTLQDLPYYDESGFAIIGILRAGLYIAEGIREVFPNAQYFLVKAPQELESIVFKKVIIADSVINTGKTLRNFLAIIQAEEYYIATSVIYEASIKEIFKQYPSVHIFSIRSSTNSYIGQGSNDTGNRLFNIKS</sequence>
<dbReference type="CDD" id="cd06223">
    <property type="entry name" value="PRTases_typeI"/>
    <property type="match status" value="1"/>
</dbReference>
<dbReference type="Proteomes" id="UP000005755">
    <property type="component" value="Unassembled WGS sequence"/>
</dbReference>
<dbReference type="InterPro" id="IPR000836">
    <property type="entry name" value="PRTase_dom"/>
</dbReference>
<dbReference type="InterPro" id="IPR029057">
    <property type="entry name" value="PRTase-like"/>
</dbReference>
<evidence type="ECO:0000313" key="4">
    <source>
        <dbReference type="Proteomes" id="UP000005755"/>
    </source>
</evidence>
<dbReference type="Pfam" id="PF14681">
    <property type="entry name" value="UPRTase"/>
    <property type="match status" value="1"/>
</dbReference>
<accession>A0AAI8MLR5</accession>
<reference evidence="4" key="4">
    <citation type="journal article" date="2014" name="Genome Announc.">
        <title>Draft genome sequences of six enterohepatic helicobacter species isolated from humans and one from rhesus macaques.</title>
        <authorList>
            <person name="Shen Z."/>
            <person name="Sheh A."/>
            <person name="Young S.K."/>
            <person name="Abouelliel A."/>
            <person name="Ward D.V."/>
            <person name="Earl A.M."/>
            <person name="Fox J.G."/>
        </authorList>
    </citation>
    <scope>NUCLEOTIDE SEQUENCE [LARGE SCALE GENOMIC DNA]</scope>
    <source>
        <strain evidence="4">CCUG 18818</strain>
    </source>
</reference>
<dbReference type="Gene3D" id="3.40.50.2020">
    <property type="match status" value="1"/>
</dbReference>
<dbReference type="KEGG" id="hcb:HCBAA847_0392"/>
<reference evidence="2" key="3">
    <citation type="submission" date="2012-07" db="EMBL/GenBank/DDBJ databases">
        <authorList>
            <person name="Akiyama T."/>
            <person name="Takeshita N."/>
            <person name="Ohmagari N."/>
            <person name="Kirikae T."/>
        </authorList>
    </citation>
    <scope>NUCLEOTIDE SEQUENCE</scope>
    <source>
        <strain evidence="2">ATCC BAA-847</strain>
    </source>
</reference>
<evidence type="ECO:0000259" key="1">
    <source>
        <dbReference type="Pfam" id="PF14681"/>
    </source>
</evidence>
<reference evidence="2 5" key="2">
    <citation type="journal article" date="2012" name="J. Bacteriol.">
        <title>Complete Genome Sequence of Helicobacter cinaedi Type Strain ATCC BAA-847.</title>
        <authorList>
            <person name="Miyoshi-Akiyama T."/>
            <person name="Takeshita N."/>
            <person name="Ohmagari N."/>
            <person name="Kirikae T."/>
        </authorList>
    </citation>
    <scope>NUCLEOTIDE SEQUENCE [LARGE SCALE GENOMIC DNA]</scope>
    <source>
        <strain evidence="2 5">ATCC BAA-847</strain>
    </source>
</reference>
<dbReference type="Proteomes" id="UP000006036">
    <property type="component" value="Chromosome 1"/>
</dbReference>
<name>A0AAI8MLR5_9HELI</name>
<dbReference type="AlphaFoldDB" id="A0AAI8MLR5"/>